<feature type="region of interest" description="Disordered" evidence="1">
    <location>
        <begin position="1"/>
        <end position="263"/>
    </location>
</feature>
<feature type="compositionally biased region" description="Basic and acidic residues" evidence="1">
    <location>
        <begin position="1135"/>
        <end position="1148"/>
    </location>
</feature>
<feature type="compositionally biased region" description="Basic and acidic residues" evidence="1">
    <location>
        <begin position="1248"/>
        <end position="1258"/>
    </location>
</feature>
<feature type="compositionally biased region" description="Polar residues" evidence="1">
    <location>
        <begin position="42"/>
        <end position="55"/>
    </location>
</feature>
<feature type="compositionally biased region" description="Polar residues" evidence="1">
    <location>
        <begin position="1006"/>
        <end position="1030"/>
    </location>
</feature>
<feature type="region of interest" description="Disordered" evidence="1">
    <location>
        <begin position="787"/>
        <end position="806"/>
    </location>
</feature>
<organism evidence="2 3">
    <name type="scientific">Caerostris extrusa</name>
    <name type="common">Bark spider</name>
    <name type="synonym">Caerostris bankana</name>
    <dbReference type="NCBI Taxonomy" id="172846"/>
    <lineage>
        <taxon>Eukaryota</taxon>
        <taxon>Metazoa</taxon>
        <taxon>Ecdysozoa</taxon>
        <taxon>Arthropoda</taxon>
        <taxon>Chelicerata</taxon>
        <taxon>Arachnida</taxon>
        <taxon>Araneae</taxon>
        <taxon>Araneomorphae</taxon>
        <taxon>Entelegynae</taxon>
        <taxon>Araneoidea</taxon>
        <taxon>Araneidae</taxon>
        <taxon>Caerostris</taxon>
    </lineage>
</organism>
<feature type="compositionally biased region" description="Basic and acidic residues" evidence="1">
    <location>
        <begin position="505"/>
        <end position="514"/>
    </location>
</feature>
<feature type="region of interest" description="Disordered" evidence="1">
    <location>
        <begin position="1236"/>
        <end position="1258"/>
    </location>
</feature>
<feature type="compositionally biased region" description="Acidic residues" evidence="1">
    <location>
        <begin position="1111"/>
        <end position="1126"/>
    </location>
</feature>
<dbReference type="Proteomes" id="UP001054945">
    <property type="component" value="Unassembled WGS sequence"/>
</dbReference>
<feature type="compositionally biased region" description="Polar residues" evidence="1">
    <location>
        <begin position="143"/>
        <end position="165"/>
    </location>
</feature>
<feature type="compositionally biased region" description="Polar residues" evidence="1">
    <location>
        <begin position="573"/>
        <end position="602"/>
    </location>
</feature>
<feature type="compositionally biased region" description="Basic and acidic residues" evidence="1">
    <location>
        <begin position="673"/>
        <end position="703"/>
    </location>
</feature>
<evidence type="ECO:0000313" key="2">
    <source>
        <dbReference type="EMBL" id="GIY36301.1"/>
    </source>
</evidence>
<dbReference type="EMBL" id="BPLR01010028">
    <property type="protein sequence ID" value="GIY36301.1"/>
    <property type="molecule type" value="Genomic_DNA"/>
</dbReference>
<feature type="region of interest" description="Disordered" evidence="1">
    <location>
        <begin position="819"/>
        <end position="1177"/>
    </location>
</feature>
<feature type="compositionally biased region" description="Basic and acidic residues" evidence="1">
    <location>
        <begin position="301"/>
        <end position="314"/>
    </location>
</feature>
<feature type="compositionally biased region" description="Polar residues" evidence="1">
    <location>
        <begin position="1162"/>
        <end position="1177"/>
    </location>
</feature>
<feature type="compositionally biased region" description="Polar residues" evidence="1">
    <location>
        <begin position="1047"/>
        <end position="1056"/>
    </location>
</feature>
<feature type="compositionally biased region" description="Basic and acidic residues" evidence="1">
    <location>
        <begin position="210"/>
        <end position="222"/>
    </location>
</feature>
<protein>
    <submittedName>
        <fullName evidence="2">Uncharacterized protein</fullName>
    </submittedName>
</protein>
<feature type="region of interest" description="Disordered" evidence="1">
    <location>
        <begin position="276"/>
        <end position="295"/>
    </location>
</feature>
<evidence type="ECO:0000256" key="1">
    <source>
        <dbReference type="SAM" id="MobiDB-lite"/>
    </source>
</evidence>
<feature type="region of interest" description="Disordered" evidence="1">
    <location>
        <begin position="470"/>
        <end position="638"/>
    </location>
</feature>
<feature type="compositionally biased region" description="Polar residues" evidence="1">
    <location>
        <begin position="315"/>
        <end position="342"/>
    </location>
</feature>
<feature type="compositionally biased region" description="Polar residues" evidence="1">
    <location>
        <begin position="1236"/>
        <end position="1246"/>
    </location>
</feature>
<evidence type="ECO:0000313" key="3">
    <source>
        <dbReference type="Proteomes" id="UP001054945"/>
    </source>
</evidence>
<feature type="region of interest" description="Disordered" evidence="1">
    <location>
        <begin position="301"/>
        <end position="397"/>
    </location>
</feature>
<reference evidence="2 3" key="1">
    <citation type="submission" date="2021-06" db="EMBL/GenBank/DDBJ databases">
        <title>Caerostris extrusa draft genome.</title>
        <authorList>
            <person name="Kono N."/>
            <person name="Arakawa K."/>
        </authorList>
    </citation>
    <scope>NUCLEOTIDE SEQUENCE [LARGE SCALE GENOMIC DNA]</scope>
</reference>
<feature type="compositionally biased region" description="Polar residues" evidence="1">
    <location>
        <begin position="1075"/>
        <end position="1086"/>
    </location>
</feature>
<feature type="compositionally biased region" description="Basic and acidic residues" evidence="1">
    <location>
        <begin position="890"/>
        <end position="903"/>
    </location>
</feature>
<name>A0AAV4SSL0_CAEEX</name>
<feature type="compositionally biased region" description="Basic and acidic residues" evidence="1">
    <location>
        <begin position="754"/>
        <end position="772"/>
    </location>
</feature>
<feature type="compositionally biased region" description="Basic and acidic residues" evidence="1">
    <location>
        <begin position="962"/>
        <end position="975"/>
    </location>
</feature>
<feature type="compositionally biased region" description="Basic and acidic residues" evidence="1">
    <location>
        <begin position="608"/>
        <end position="623"/>
    </location>
</feature>
<feature type="compositionally biased region" description="Basic and acidic residues" evidence="1">
    <location>
        <begin position="526"/>
        <end position="539"/>
    </location>
</feature>
<feature type="region of interest" description="Disordered" evidence="1">
    <location>
        <begin position="673"/>
        <end position="772"/>
    </location>
</feature>
<gene>
    <name evidence="2" type="ORF">CEXT_731521</name>
</gene>
<feature type="compositionally biased region" description="Polar residues" evidence="1">
    <location>
        <begin position="361"/>
        <end position="387"/>
    </location>
</feature>
<feature type="compositionally biased region" description="Low complexity" evidence="1">
    <location>
        <begin position="1087"/>
        <end position="1101"/>
    </location>
</feature>
<feature type="compositionally biased region" description="Polar residues" evidence="1">
    <location>
        <begin position="223"/>
        <end position="235"/>
    </location>
</feature>
<proteinExistence type="predicted"/>
<feature type="compositionally biased region" description="Basic and acidic residues" evidence="1">
    <location>
        <begin position="820"/>
        <end position="840"/>
    </location>
</feature>
<comment type="caution">
    <text evidence="2">The sequence shown here is derived from an EMBL/GenBank/DDBJ whole genome shotgun (WGS) entry which is preliminary data.</text>
</comment>
<accession>A0AAV4SSL0</accession>
<feature type="compositionally biased region" description="Basic and acidic residues" evidence="1">
    <location>
        <begin position="346"/>
        <end position="360"/>
    </location>
</feature>
<sequence>MDNSSFPAKESTENNALEMSKFRDVSSSTQTPHESDYDIKRITSTKAPVSDQEITTMEEPIFTDSDETSTSGGGLLIFPETSKPSIETTENEESHLDEEVSELPESGIDSLVHGRKKNETSGFEDVTTQPDDLTTESHVESFDFSSKTPEPQDTSNKPQEITTHSSETDVKFQESTSSEASFVTKVHETQDDDLQTDGDQITNINISKNESFDSVKEEDDSHQGSSGTSVSQERISTLPDVTGNLDGSHETTTQYPKTDDKIQENVTPIIHFVTETHQTTETTEDDLHSVGDQIISVNISKDEGFDSAKEDYGSHNESSGAQASQEGTSTFQDVSQTTTEGTFESDDYKKKDDYGTEKSKTSFATSSSPDFTTSKSEQTYIPTTTKESSSGSSVASIELDGTTTEILDSDVSHSFDSGAKISDITAAEYGGFHGINKLYHFPQLKPVSTTEVPNSDIIHEEKDINVLLVKPESPELTVDTASPDEDKHDQTELPSSDVYSTLSETSHEEVRTTRVPEISSSTDITSSEKAEISTIEEKSSTTVAKDVTQETTDETIDLRNTGYHSEKFDEFFPSTTASPHDIQTTRVSETPVSTLNSSSTDITSSEKVTSEEKSSTTVDKEISQETTDETSDLMSTEYHSEKYDKLSLSTTSPQDIQTVRVSDIAESDDITFPEKVEISTTEEKSSTTVVDKETSQETTDKTTDLTNTGHHSEKFDEFSPSTPTSPHDIQTTRVTEIPVLTDVTSSGKVEISTSEEKSSTTVVDKETSQETTDKTIDLMTTGYHSEKFDEFSPSTTTSPHGIPITRVPEVSFSTGITFSEKAEISTSEEKSSTTVDKDISQETTDETIDLRSTGYHSEENNELFSSTTASPHEVRTTRVPEISSSTDITSSEKAEISTSEEKSSTTVAKDITQETTDETIDLRSTGYHSEENNELFSSTTASPHEVRTTRVPEISSSTDITSSEKAEISTSEEKSSTTVAKDITQGTTDETIDLRSTEYHSEENNELFSSTTTSPHDTQSSELLVSTDATSSEETEIPADKEPTHSGEATSQGTTDETTHLTEAEYQSEKYDVSFISTTASPRESISTTSSVKDDSFSSSVPEDSKHESDGSSDEDLTGDSEDEESIQQFTDPPKQTEKPESHIKLQETHGTSVSAKDEVSAPTTHETSSYTKADVSISTMPAETDLTSTKKKNEYTTDFVEQTDETENLFEDKEQYPSSSSIFNEDKLKTTTFTVPSTSFKSISEGNEEKEQGDSQHDLKITEIFDYVSTSKPTTIIEDSKPTTIIKDSKPTTITEDSKPTTIIEDSKPTSVIEDSKPTTIIEDSKHTTITEDSKPTTIIEDSKPTSVIGDSKLTTITKDSKPTTIIEDSKPASVIEDSKPATIIGDSKPTTIIEDSKPTTSSHLPNTVNSTFTESYAASSVPAEKKTTSLSNDINAIGSITQSDKRRPLPTFSTESISDSLITDNTSTYDSDLEVVTEHTTLSHLPKKTEVHFTTDKIQDFKSTLATSFNDKQDITLPQNLPIETSHIIDEIITQDYGFHKQTYPPKEIEESFAETTEESEFSDMHESENNNIHITEHSVKSSLSTVTTTPPSLISENLDISTISTSFEDKITVTEDTKISSTSYETSTPEKQKSKLFLHKIMVFIKKYTILQNMQKVQNLNQLKASQNL</sequence>
<feature type="compositionally biased region" description="Basic and acidic residues" evidence="1">
    <location>
        <begin position="992"/>
        <end position="1003"/>
    </location>
</feature>
<feature type="compositionally biased region" description="Polar residues" evidence="1">
    <location>
        <begin position="492"/>
        <end position="504"/>
    </location>
</feature>
<keyword evidence="3" id="KW-1185">Reference proteome</keyword>
<feature type="compositionally biased region" description="Basic and acidic residues" evidence="1">
    <location>
        <begin position="1057"/>
        <end position="1072"/>
    </location>
</feature>
<feature type="compositionally biased region" description="Polar residues" evidence="1">
    <location>
        <begin position="719"/>
        <end position="734"/>
    </location>
</feature>